<dbReference type="InterPro" id="IPR044290">
    <property type="entry name" value="RRA1/2/3"/>
</dbReference>
<feature type="domain" description="Nucleotide-diphospho-sugar transferase" evidence="2">
    <location>
        <begin position="163"/>
        <end position="269"/>
    </location>
</feature>
<evidence type="ECO:0000313" key="4">
    <source>
        <dbReference type="Proteomes" id="UP000001058"/>
    </source>
</evidence>
<organism evidence="4">
    <name type="scientific">Volvox carteri f. nagariensis</name>
    <dbReference type="NCBI Taxonomy" id="3068"/>
    <lineage>
        <taxon>Eukaryota</taxon>
        <taxon>Viridiplantae</taxon>
        <taxon>Chlorophyta</taxon>
        <taxon>core chlorophytes</taxon>
        <taxon>Chlorophyceae</taxon>
        <taxon>CS clade</taxon>
        <taxon>Chlamydomonadales</taxon>
        <taxon>Volvocaceae</taxon>
        <taxon>Volvox</taxon>
    </lineage>
</organism>
<feature type="region of interest" description="Disordered" evidence="1">
    <location>
        <begin position="64"/>
        <end position="85"/>
    </location>
</feature>
<proteinExistence type="predicted"/>
<evidence type="ECO:0000256" key="1">
    <source>
        <dbReference type="SAM" id="MobiDB-lite"/>
    </source>
</evidence>
<feature type="compositionally biased region" description="Polar residues" evidence="1">
    <location>
        <begin position="64"/>
        <end position="81"/>
    </location>
</feature>
<dbReference type="EMBL" id="GL378390">
    <property type="protein sequence ID" value="EFJ41804.1"/>
    <property type="molecule type" value="Genomic_DNA"/>
</dbReference>
<dbReference type="OrthoDB" id="540503at2759"/>
<dbReference type="GO" id="GO:0016757">
    <property type="term" value="F:glycosyltransferase activity"/>
    <property type="evidence" value="ECO:0007669"/>
    <property type="project" value="InterPro"/>
</dbReference>
<gene>
    <name evidence="3" type="ORF">VOLCADRAFT_119593</name>
</gene>
<dbReference type="PANTHER" id="PTHR46581:SF3">
    <property type="entry name" value="ARABINOSYLTRANSFERASE RRA3"/>
    <property type="match status" value="1"/>
</dbReference>
<dbReference type="PANTHER" id="PTHR46581">
    <property type="entry name" value="ARABINOSYLTRANSFERASE RRA3"/>
    <property type="match status" value="1"/>
</dbReference>
<keyword evidence="4" id="KW-1185">Reference proteome</keyword>
<dbReference type="RefSeq" id="XP_002957150.1">
    <property type="nucleotide sequence ID" value="XM_002957104.1"/>
</dbReference>
<evidence type="ECO:0000313" key="3">
    <source>
        <dbReference type="EMBL" id="EFJ41804.1"/>
    </source>
</evidence>
<evidence type="ECO:0000259" key="2">
    <source>
        <dbReference type="Pfam" id="PF03407"/>
    </source>
</evidence>
<reference evidence="3 4" key="1">
    <citation type="journal article" date="2010" name="Science">
        <title>Genomic analysis of organismal complexity in the multicellular green alga Volvox carteri.</title>
        <authorList>
            <person name="Prochnik S.E."/>
            <person name="Umen J."/>
            <person name="Nedelcu A.M."/>
            <person name="Hallmann A."/>
            <person name="Miller S.M."/>
            <person name="Nishii I."/>
            <person name="Ferris P."/>
            <person name="Kuo A."/>
            <person name="Mitros T."/>
            <person name="Fritz-Laylin L.K."/>
            <person name="Hellsten U."/>
            <person name="Chapman J."/>
            <person name="Simakov O."/>
            <person name="Rensing S.A."/>
            <person name="Terry A."/>
            <person name="Pangilinan J."/>
            <person name="Kapitonov V."/>
            <person name="Jurka J."/>
            <person name="Salamov A."/>
            <person name="Shapiro H."/>
            <person name="Schmutz J."/>
            <person name="Grimwood J."/>
            <person name="Lindquist E."/>
            <person name="Lucas S."/>
            <person name="Grigoriev I.V."/>
            <person name="Schmitt R."/>
            <person name="Kirk D."/>
            <person name="Rokhsar D.S."/>
        </authorList>
    </citation>
    <scope>NUCLEOTIDE SEQUENCE [LARGE SCALE GENOMIC DNA]</scope>
    <source>
        <strain evidence="4">f. Nagariensis / Eve</strain>
    </source>
</reference>
<dbReference type="GO" id="GO:0080147">
    <property type="term" value="P:root hair cell development"/>
    <property type="evidence" value="ECO:0007669"/>
    <property type="project" value="InterPro"/>
</dbReference>
<dbReference type="Proteomes" id="UP000001058">
    <property type="component" value="Unassembled WGS sequence"/>
</dbReference>
<dbReference type="STRING" id="3068.D8UEP6"/>
<accession>D8UEP6</accession>
<sequence>MLIRSRPSASPGLRDGLSTDRNVLVAEAAELQRRLDSWRRRALAAGIDQGPLSDVHFHSKGNSISTGTSAGTDAAGSTCTPNGHPVTAVAPLDPKYLMRPAAEVEAENPEFAQLLATHANDKREIMLGLTNAVMICQNTTLCWWNGGNILESFLEILERSNIKNHLIGVTDDQAAKYLEDRAARRGSGAFAINWFKPNIRIPDVQANTREANRVSSLKFSLLQTSLQLGYHTMITDMDLVYISNPFDELHRDADIESSSDGFDNMAFGHMNSIHDPTMGWGGGGLYMEIFTYFRGKLDACDKFPGGSEAGTR</sequence>
<dbReference type="KEGG" id="vcn:VOLCADRAFT_119593"/>
<name>D8UEP6_VOLCA</name>
<dbReference type="InParanoid" id="D8UEP6"/>
<dbReference type="InterPro" id="IPR005069">
    <property type="entry name" value="Nucl-diP-sugar_transferase"/>
</dbReference>
<dbReference type="Pfam" id="PF03407">
    <property type="entry name" value="Nucleotid_trans"/>
    <property type="match status" value="1"/>
</dbReference>
<protein>
    <recommendedName>
        <fullName evidence="2">Nucleotide-diphospho-sugar transferase domain-containing protein</fullName>
    </recommendedName>
</protein>
<dbReference type="GeneID" id="9620608"/>
<dbReference type="AlphaFoldDB" id="D8UEP6"/>